<dbReference type="AlphaFoldDB" id="A0A5K7ZDY6"/>
<dbReference type="KEGG" id="dwd:DSCW_53300"/>
<accession>A0A5K7ZDY6</accession>
<dbReference type="Proteomes" id="UP000427769">
    <property type="component" value="Chromosome"/>
</dbReference>
<organism evidence="1 2">
    <name type="scientific">Desulfosarcina widdelii</name>
    <dbReference type="NCBI Taxonomy" id="947919"/>
    <lineage>
        <taxon>Bacteria</taxon>
        <taxon>Pseudomonadati</taxon>
        <taxon>Thermodesulfobacteriota</taxon>
        <taxon>Desulfobacteria</taxon>
        <taxon>Desulfobacterales</taxon>
        <taxon>Desulfosarcinaceae</taxon>
        <taxon>Desulfosarcina</taxon>
    </lineage>
</organism>
<dbReference type="EMBL" id="AP021875">
    <property type="protein sequence ID" value="BBO77913.1"/>
    <property type="molecule type" value="Genomic_DNA"/>
</dbReference>
<proteinExistence type="predicted"/>
<sequence length="60" mass="7076">MIRSEDDKLNEKKILWECWGYPIGGTDFPLTGLLRNPIAYYLKICTGWLNLMSFHADDRR</sequence>
<keyword evidence="2" id="KW-1185">Reference proteome</keyword>
<evidence type="ECO:0000313" key="2">
    <source>
        <dbReference type="Proteomes" id="UP000427769"/>
    </source>
</evidence>
<name>A0A5K7ZDY6_9BACT</name>
<protein>
    <submittedName>
        <fullName evidence="1">Uncharacterized protein</fullName>
    </submittedName>
</protein>
<evidence type="ECO:0000313" key="1">
    <source>
        <dbReference type="EMBL" id="BBO77913.1"/>
    </source>
</evidence>
<gene>
    <name evidence="1" type="ORF">DSCW_53300</name>
</gene>
<reference evidence="1 2" key="1">
    <citation type="submission" date="2019-11" db="EMBL/GenBank/DDBJ databases">
        <title>Comparative genomics of hydrocarbon-degrading Desulfosarcina strains.</title>
        <authorList>
            <person name="Watanabe M."/>
            <person name="Kojima H."/>
            <person name="Fukui M."/>
        </authorList>
    </citation>
    <scope>NUCLEOTIDE SEQUENCE [LARGE SCALE GENOMIC DNA]</scope>
    <source>
        <strain evidence="1 2">PP31</strain>
    </source>
</reference>